<feature type="compositionally biased region" description="Low complexity" evidence="1">
    <location>
        <begin position="11"/>
        <end position="29"/>
    </location>
</feature>
<feature type="transmembrane region" description="Helical" evidence="2">
    <location>
        <begin position="488"/>
        <end position="513"/>
    </location>
</feature>
<evidence type="ECO:0000259" key="3">
    <source>
        <dbReference type="Pfam" id="PF04536"/>
    </source>
</evidence>
<dbReference type="Pfam" id="PF04536">
    <property type="entry name" value="TPM_phosphatase"/>
    <property type="match status" value="1"/>
</dbReference>
<keyword evidence="2" id="KW-1133">Transmembrane helix</keyword>
<dbReference type="InterPro" id="IPR007621">
    <property type="entry name" value="TPM_dom"/>
</dbReference>
<protein>
    <recommendedName>
        <fullName evidence="3">TPM domain-containing protein</fullName>
    </recommendedName>
</protein>
<accession>A0AB34INR7</accession>
<dbReference type="Proteomes" id="UP001515480">
    <property type="component" value="Unassembled WGS sequence"/>
</dbReference>
<keyword evidence="5" id="KW-1185">Reference proteome</keyword>
<evidence type="ECO:0000256" key="2">
    <source>
        <dbReference type="SAM" id="Phobius"/>
    </source>
</evidence>
<feature type="region of interest" description="Disordered" evidence="1">
    <location>
        <begin position="1"/>
        <end position="43"/>
    </location>
</feature>
<dbReference type="EMBL" id="JBGBPQ010000023">
    <property type="protein sequence ID" value="KAL1500606.1"/>
    <property type="molecule type" value="Genomic_DNA"/>
</dbReference>
<reference evidence="4 5" key="1">
    <citation type="journal article" date="2024" name="Science">
        <title>Giant polyketide synthase enzymes in the biosynthesis of giant marine polyether toxins.</title>
        <authorList>
            <person name="Fallon T.R."/>
            <person name="Shende V.V."/>
            <person name="Wierzbicki I.H."/>
            <person name="Pendleton A.L."/>
            <person name="Watervoot N.F."/>
            <person name="Auber R.P."/>
            <person name="Gonzalez D.J."/>
            <person name="Wisecaver J.H."/>
            <person name="Moore B.S."/>
        </authorList>
    </citation>
    <scope>NUCLEOTIDE SEQUENCE [LARGE SCALE GENOMIC DNA]</scope>
    <source>
        <strain evidence="4 5">12B1</strain>
    </source>
</reference>
<feature type="domain" description="TPM" evidence="3">
    <location>
        <begin position="293"/>
        <end position="395"/>
    </location>
</feature>
<gene>
    <name evidence="4" type="ORF">AB1Y20_013258</name>
</gene>
<feature type="transmembrane region" description="Helical" evidence="2">
    <location>
        <begin position="457"/>
        <end position="476"/>
    </location>
</feature>
<comment type="caution">
    <text evidence="4">The sequence shown here is derived from an EMBL/GenBank/DDBJ whole genome shotgun (WGS) entry which is preliminary data.</text>
</comment>
<evidence type="ECO:0000256" key="1">
    <source>
        <dbReference type="SAM" id="MobiDB-lite"/>
    </source>
</evidence>
<organism evidence="4 5">
    <name type="scientific">Prymnesium parvum</name>
    <name type="common">Toxic golden alga</name>
    <dbReference type="NCBI Taxonomy" id="97485"/>
    <lineage>
        <taxon>Eukaryota</taxon>
        <taxon>Haptista</taxon>
        <taxon>Haptophyta</taxon>
        <taxon>Prymnesiophyceae</taxon>
        <taxon>Prymnesiales</taxon>
        <taxon>Prymnesiaceae</taxon>
        <taxon>Prymnesium</taxon>
    </lineage>
</organism>
<name>A0AB34INR7_PRYPA</name>
<evidence type="ECO:0000313" key="4">
    <source>
        <dbReference type="EMBL" id="KAL1500606.1"/>
    </source>
</evidence>
<dbReference type="Gene3D" id="3.10.310.50">
    <property type="match status" value="1"/>
</dbReference>
<keyword evidence="2" id="KW-0472">Membrane</keyword>
<proteinExistence type="predicted"/>
<sequence>MAARPRPTPTPAESDAPAPPAEASAPSTESVRRRRRKGAGKRPAGSRWLNYLLALGCLASLVPLWWEYRGRKHENALPQPDKHDPWVRVIDAVEEGKKAESSAKVARRFRYHPNHRNRSADERLSVGMHADGGLDGLDAEAEAEALPARTNGSLSEFEARLAAAGVPAVSSRLAAAASQLNTSVGGEAAEAGGGKGAQHTAPPSGALAAEAAAEDEDTLADLRAADSAAEAQARVRVRLAEKNESLAPPRGAHRMWRVIPGSVHDVVEGEGENQTVFSVLGIPMPAVNEGKFVVDVPRVLSPTSLRYINSNLTLLDRVTPYRVYLVVVETLPSDSAGRRIFGIQLMRHWFGGSRLADRCAILLLSKNGYAEIAVGRAAHMVLSEAVAKHFAAKAMELLSSPIPYPPASNSTDSQQWRDKVASSRSVLNRPHGIDECSLKLAFYVVFTMRSRAAMTLVSMRTLSMLMMIFMMMTITVTKQQQARRYAEIYGYGGANPFLAPILYGGGFSGHPLLHEHRRQMMIDEAFWDEFESGRRGAVQPARYHQVDDRVESFLRLQLLQSILRGGRAPEYEEDEYEYESDPDADYEVFYEEELHSRDR</sequence>
<feature type="region of interest" description="Disordered" evidence="1">
    <location>
        <begin position="186"/>
        <end position="213"/>
    </location>
</feature>
<feature type="compositionally biased region" description="Pro residues" evidence="1">
    <location>
        <begin position="1"/>
        <end position="10"/>
    </location>
</feature>
<evidence type="ECO:0000313" key="5">
    <source>
        <dbReference type="Proteomes" id="UP001515480"/>
    </source>
</evidence>
<feature type="transmembrane region" description="Helical" evidence="2">
    <location>
        <begin position="48"/>
        <end position="66"/>
    </location>
</feature>
<keyword evidence="2" id="KW-0812">Transmembrane</keyword>
<dbReference type="AlphaFoldDB" id="A0AB34INR7"/>